<dbReference type="RefSeq" id="WP_118277732.1">
    <property type="nucleotide sequence ID" value="NZ_AP019695.1"/>
</dbReference>
<name>A0A6N4TIK1_9FIRM</name>
<dbReference type="PANTHER" id="PTHR36512">
    <property type="entry name" value="D-AMINOPEPTIDASE"/>
    <property type="match status" value="1"/>
</dbReference>
<dbReference type="InterPro" id="IPR016117">
    <property type="entry name" value="ArgJ-like_dom_sf"/>
</dbReference>
<evidence type="ECO:0000313" key="3">
    <source>
        <dbReference type="Proteomes" id="UP000464754"/>
    </source>
</evidence>
<protein>
    <submittedName>
        <fullName evidence="2">Peptidase</fullName>
    </submittedName>
</protein>
<dbReference type="EMBL" id="AP019695">
    <property type="protein sequence ID" value="BBK22411.1"/>
    <property type="molecule type" value="Genomic_DNA"/>
</dbReference>
<keyword evidence="3" id="KW-1185">Reference proteome</keyword>
<dbReference type="SUPFAM" id="SSF56266">
    <property type="entry name" value="DmpA/ArgJ-like"/>
    <property type="match status" value="1"/>
</dbReference>
<sequence length="325" mass="34067">MKEITLSDMHGIQIGHAQDEEHATGCTVILCPEGAVAGVDVRGGGPATRETDLLNPKNMVQKIHAVMLSGGSAFGLDAASGAMQYLEEKGYGFHLANHCIPIVCGASLFDLSVKDGSVRPDKEMGYKACIASEKNTFKNGCYGAGTGASIGKLLGDTYAMKSGQGMYGIQSQDLQVCAVVAVNACGNVRDVESGEWLAGVYKDKKIVDPLQLFDQISNSNANLPQGNTTIGCIITNAKLDKSQCNKIASIAHNGYAQAIFPVHTMSDGDTIFVLSTNEVKAMSDAVGVLATHAMGKAINKAVLSSQECYGLPSANSIKGAIKDEK</sequence>
<dbReference type="Proteomes" id="UP000464754">
    <property type="component" value="Chromosome"/>
</dbReference>
<evidence type="ECO:0000313" key="2">
    <source>
        <dbReference type="EMBL" id="BBK22411.1"/>
    </source>
</evidence>
<dbReference type="InterPro" id="IPR005321">
    <property type="entry name" value="Peptidase_S58_DmpA"/>
</dbReference>
<dbReference type="Pfam" id="PF03576">
    <property type="entry name" value="Peptidase_S58"/>
    <property type="match status" value="1"/>
</dbReference>
<evidence type="ECO:0000256" key="1">
    <source>
        <dbReference type="ARBA" id="ARBA00007068"/>
    </source>
</evidence>
<organism evidence="2 3">
    <name type="scientific">Amedibacterium intestinale</name>
    <dbReference type="NCBI Taxonomy" id="2583452"/>
    <lineage>
        <taxon>Bacteria</taxon>
        <taxon>Bacillati</taxon>
        <taxon>Bacillota</taxon>
        <taxon>Erysipelotrichia</taxon>
        <taxon>Erysipelotrichales</taxon>
        <taxon>Erysipelotrichaceae</taxon>
        <taxon>Amedibacterium</taxon>
    </lineage>
</organism>
<accession>A0A6N4TIK1</accession>
<dbReference type="Gene3D" id="3.60.70.12">
    <property type="entry name" value="L-amino peptidase D-ALA esterase/amidase"/>
    <property type="match status" value="1"/>
</dbReference>
<dbReference type="PANTHER" id="PTHR36512:SF3">
    <property type="entry name" value="BLR5678 PROTEIN"/>
    <property type="match status" value="1"/>
</dbReference>
<dbReference type="KEGG" id="aarg:Aargi30884_13140"/>
<gene>
    <name evidence="2" type="ORF">Aargi30884_13140</name>
</gene>
<proteinExistence type="inferred from homology"/>
<comment type="similarity">
    <text evidence="1">Belongs to the peptidase S58 family.</text>
</comment>
<dbReference type="CDD" id="cd02252">
    <property type="entry name" value="nylC_like"/>
    <property type="match status" value="1"/>
</dbReference>
<dbReference type="GO" id="GO:0004177">
    <property type="term" value="F:aminopeptidase activity"/>
    <property type="evidence" value="ECO:0007669"/>
    <property type="project" value="TreeGrafter"/>
</dbReference>
<dbReference type="AlphaFoldDB" id="A0A6N4TIK1"/>
<reference evidence="3" key="1">
    <citation type="submission" date="2019-05" db="EMBL/GenBank/DDBJ databases">
        <title>Complete genome sequencing of Absiella argi strain JCM 30884.</title>
        <authorList>
            <person name="Sakamoto M."/>
            <person name="Murakami T."/>
            <person name="Mori H."/>
        </authorList>
    </citation>
    <scope>NUCLEOTIDE SEQUENCE [LARGE SCALE GENOMIC DNA]</scope>
    <source>
        <strain evidence="3">JCM 30884</strain>
    </source>
</reference>